<dbReference type="InterPro" id="IPR039650">
    <property type="entry name" value="HdrA-like"/>
</dbReference>
<protein>
    <submittedName>
        <fullName evidence="10">Putative heterodisulfide reductase subunit A</fullName>
    </submittedName>
</protein>
<dbReference type="EMBL" id="KF113861">
    <property type="protein sequence ID" value="AGS82795.1"/>
    <property type="molecule type" value="Genomic_DNA"/>
</dbReference>
<sequence length="669" mass="71713">MKIGVFVCHCGSNIAGTVDVKAVAAQSRALPEVAFASDTMYACSEPGQQGIIEAIKEQHLDGVVVASCTPRMHAPTFMRTLTRAGLNPYMFEMANIREHVSWIGKDKTANTQKAADLIAMSVAKLVQNKPLIPKSFQINKRVLVIGGGVAGIQAALDCADGGLDVVLVEKTTSIGGKMSKLDKTFPTVDCSSCILGPKMVDVAQHDKITLYAASEVAEIGGYVGNFTVQIKKKPTYVDWEACTGCGLCMEKCPAKKTPDSFNENVGTCTAINIPFPQAIPKKASIDPSTCIKLTKGKCGVCAKVCPTKAIRYDMQEEIVTESVGAIVVATGYDLMDWTVYSEYGGGKYPDVITSLQYERLLSASGPTGGHVKRPSDGKEPKNVVFIQCVGSRDKSVDRPYCSGFCCMYTAKQAILTKDHIPDSQSYVFYMDIRAPGKLYDEFTRRTMEEYGARYIRGRVAMVYPKGDKLVVRGADTLAGAQVEIDADLVVLAVGAEAAAGSPQLAEKLRISYDKYGFFMESHPKLRPVETNTAGVYLAGCAQGPKDIPSSVGQGSAAASKVLGLFSKDTLQSDPQVSSVDIKRCVGCGKCIMTCPFGAIKEVDFRGQPKAEVIETVCQGCGICTSTCPQGAIQLSHFTDNQILAEVNALCPPALSADAVLLERVKEEVE</sequence>
<accession>S5WDC3</accession>
<dbReference type="PROSITE" id="PS00198">
    <property type="entry name" value="4FE4S_FER_1"/>
    <property type="match status" value="3"/>
</dbReference>
<evidence type="ECO:0000256" key="3">
    <source>
        <dbReference type="ARBA" id="ARBA00022485"/>
    </source>
</evidence>
<proteinExistence type="inferred from homology"/>
<reference evidence="10" key="1">
    <citation type="journal article" date="2013" name="J. Bacteriol.">
        <title>Roles of HynAB and Ech, the only two hydrogenases found in the model sulfate reducer Desulfovibrio gigas.</title>
        <authorList>
            <person name="Morais-Silva F.O."/>
            <person name="Santos C.I."/>
            <person name="Rodrigues R."/>
            <person name="Pereira I.A."/>
            <person name="Rodrigues-Pousada C."/>
        </authorList>
    </citation>
    <scope>NUCLEOTIDE SEQUENCE</scope>
    <source>
        <strain evidence="10">ATCC 19364</strain>
    </source>
</reference>
<keyword evidence="5" id="KW-0285">Flavoprotein</keyword>
<dbReference type="GO" id="GO:0016491">
    <property type="term" value="F:oxidoreductase activity"/>
    <property type="evidence" value="ECO:0007669"/>
    <property type="project" value="UniProtKB-KW"/>
</dbReference>
<keyword evidence="6" id="KW-0560">Oxidoreductase</keyword>
<dbReference type="GO" id="GO:0046872">
    <property type="term" value="F:metal ion binding"/>
    <property type="evidence" value="ECO:0007669"/>
    <property type="project" value="UniProtKB-KW"/>
</dbReference>
<keyword evidence="5" id="KW-0274">FAD</keyword>
<dbReference type="InterPro" id="IPR036188">
    <property type="entry name" value="FAD/NAD-bd_sf"/>
</dbReference>
<evidence type="ECO:0000256" key="7">
    <source>
        <dbReference type="ARBA" id="ARBA00023004"/>
    </source>
</evidence>
<keyword evidence="4" id="KW-0479">Metal-binding</keyword>
<gene>
    <name evidence="10" type="primary">hdrA</name>
</gene>
<dbReference type="SUPFAM" id="SSF51905">
    <property type="entry name" value="FAD/NAD(P)-binding domain"/>
    <property type="match status" value="1"/>
</dbReference>
<dbReference type="Pfam" id="PF12831">
    <property type="entry name" value="FAD_oxidored"/>
    <property type="match status" value="1"/>
</dbReference>
<organism evidence="10">
    <name type="scientific">Megalodesulfovibrio gigas</name>
    <name type="common">Desulfovibrio gigas</name>
    <dbReference type="NCBI Taxonomy" id="879"/>
    <lineage>
        <taxon>Bacteria</taxon>
        <taxon>Pseudomonadati</taxon>
        <taxon>Thermodesulfobacteriota</taxon>
        <taxon>Desulfovibrionia</taxon>
        <taxon>Desulfovibrionales</taxon>
        <taxon>Desulfovibrionaceae</taxon>
        <taxon>Megalodesulfovibrio</taxon>
    </lineage>
</organism>
<dbReference type="Gene3D" id="3.30.70.20">
    <property type="match status" value="2"/>
</dbReference>
<dbReference type="PANTHER" id="PTHR43498">
    <property type="entry name" value="FERREDOXIN:COB-COM HETERODISULFIDE REDUCTASE SUBUNIT A"/>
    <property type="match status" value="1"/>
</dbReference>
<feature type="domain" description="4Fe-4S ferredoxin-type" evidence="9">
    <location>
        <begin position="575"/>
        <end position="604"/>
    </location>
</feature>
<keyword evidence="8" id="KW-0411">Iron-sulfur</keyword>
<feature type="domain" description="4Fe-4S ferredoxin-type" evidence="9">
    <location>
        <begin position="233"/>
        <end position="264"/>
    </location>
</feature>
<dbReference type="InterPro" id="IPR017896">
    <property type="entry name" value="4Fe4S_Fe-S-bd"/>
</dbReference>
<evidence type="ECO:0000259" key="9">
    <source>
        <dbReference type="PROSITE" id="PS51379"/>
    </source>
</evidence>
<comment type="similarity">
    <text evidence="2">Belongs to the HdrA family.</text>
</comment>
<evidence type="ECO:0000256" key="1">
    <source>
        <dbReference type="ARBA" id="ARBA00001974"/>
    </source>
</evidence>
<evidence type="ECO:0000256" key="5">
    <source>
        <dbReference type="ARBA" id="ARBA00022827"/>
    </source>
</evidence>
<dbReference type="OMA" id="QCILTPR"/>
<dbReference type="PROSITE" id="PS51379">
    <property type="entry name" value="4FE4S_FER_2"/>
    <property type="match status" value="4"/>
</dbReference>
<evidence type="ECO:0000256" key="4">
    <source>
        <dbReference type="ARBA" id="ARBA00022723"/>
    </source>
</evidence>
<comment type="cofactor">
    <cofactor evidence="1">
        <name>FAD</name>
        <dbReference type="ChEBI" id="CHEBI:57692"/>
    </cofactor>
</comment>
<dbReference type="InterPro" id="IPR017900">
    <property type="entry name" value="4Fe4S_Fe_S_CS"/>
</dbReference>
<evidence type="ECO:0000256" key="2">
    <source>
        <dbReference type="ARBA" id="ARBA00006561"/>
    </source>
</evidence>
<dbReference type="Gene3D" id="3.50.50.60">
    <property type="entry name" value="FAD/NAD(P)-binding domain"/>
    <property type="match status" value="1"/>
</dbReference>
<dbReference type="AlphaFoldDB" id="S5WDC3"/>
<dbReference type="GO" id="GO:0051539">
    <property type="term" value="F:4 iron, 4 sulfur cluster binding"/>
    <property type="evidence" value="ECO:0007669"/>
    <property type="project" value="UniProtKB-KW"/>
</dbReference>
<feature type="domain" description="4Fe-4S ferredoxin-type" evidence="9">
    <location>
        <begin position="608"/>
        <end position="637"/>
    </location>
</feature>
<dbReference type="SUPFAM" id="SSF54862">
    <property type="entry name" value="4Fe-4S ferredoxins"/>
    <property type="match status" value="1"/>
</dbReference>
<dbReference type="Pfam" id="PF14697">
    <property type="entry name" value="Fer4_21"/>
    <property type="match status" value="1"/>
</dbReference>
<feature type="domain" description="4Fe-4S ferredoxin-type" evidence="9">
    <location>
        <begin position="281"/>
        <end position="315"/>
    </location>
</feature>
<name>S5WDC3_MEGGA</name>
<evidence type="ECO:0000313" key="10">
    <source>
        <dbReference type="EMBL" id="AGS82795.1"/>
    </source>
</evidence>
<keyword evidence="7" id="KW-0408">Iron</keyword>
<evidence type="ECO:0000256" key="6">
    <source>
        <dbReference type="ARBA" id="ARBA00023002"/>
    </source>
</evidence>
<dbReference type="Gene3D" id="3.40.50.720">
    <property type="entry name" value="NAD(P)-binding Rossmann-like Domain"/>
    <property type="match status" value="1"/>
</dbReference>
<dbReference type="PANTHER" id="PTHR43498:SF1">
    <property type="entry name" value="COB--COM HETERODISULFIDE REDUCTASE IRON-SULFUR SUBUNIT A"/>
    <property type="match status" value="1"/>
</dbReference>
<keyword evidence="3" id="KW-0004">4Fe-4S</keyword>
<evidence type="ECO:0000256" key="8">
    <source>
        <dbReference type="ARBA" id="ARBA00023014"/>
    </source>
</evidence>
<dbReference type="Pfam" id="PF00037">
    <property type="entry name" value="Fer4"/>
    <property type="match status" value="1"/>
</dbReference>